<dbReference type="GO" id="GO:0022857">
    <property type="term" value="F:transmembrane transporter activity"/>
    <property type="evidence" value="ECO:0007669"/>
    <property type="project" value="InterPro"/>
</dbReference>
<accession>A0A9W6KRT3</accession>
<comment type="caution">
    <text evidence="10">The sequence shown here is derived from an EMBL/GenBank/DDBJ whole genome shotgun (WGS) entry which is preliminary data.</text>
</comment>
<evidence type="ECO:0000256" key="1">
    <source>
        <dbReference type="ARBA" id="ARBA00004651"/>
    </source>
</evidence>
<organism evidence="10 11">
    <name type="scientific">Dactylosporangium matsuzakiense</name>
    <dbReference type="NCBI Taxonomy" id="53360"/>
    <lineage>
        <taxon>Bacteria</taxon>
        <taxon>Bacillati</taxon>
        <taxon>Actinomycetota</taxon>
        <taxon>Actinomycetes</taxon>
        <taxon>Micromonosporales</taxon>
        <taxon>Micromonosporaceae</taxon>
        <taxon>Dactylosporangium</taxon>
    </lineage>
</organism>
<proteinExistence type="predicted"/>
<sequence>MKAAPLAVLCAAQLMVLLDGTIVNIALPAVAGDLGLSPGAAQWPVTGYYLAFGGLLLLGGRAGDLFGRRAVFLAGIAVFTAASLAGGFATTAAALIAARVVQGLGAAAAAPSILALIHTAYTEPGPRARALAVYAAMSSVGAATGLIVGGLLTQYLSWRWVFFVNVPLGAAVLALGARLLPAPPRRRTPLDLPGAVTVTTALTLLVYSLSRAGSDRWTSPGVLAPLAAAAGLLAVFALIERRAAAPLLPLPLLRSGARLTGPELAEGPVSRGHSSTVGRPERSGGRLTGLAAAATVGATFFVLFYFGSRYLQLVLHAAPARAGLEYLPFSATLLLTAQLVARVVARGRARPHRLVPAGLALAAAAMVWLTRLAPGGSYARDVLPPLLVCAVGLGLVIVPMTLLVMHGVPAGDAGVAAGLLNTAQQIGGAVGLAAATSIAAHGLAAPFWLAAALPAAVAVLTAATAVRSAPRPGPGPVPVPVPVPGSGSGSVPVPGSGSGSVPGFGSVPGSGSGSESGSAPVQPSPAR</sequence>
<keyword evidence="4 8" id="KW-0812">Transmembrane</keyword>
<feature type="region of interest" description="Disordered" evidence="7">
    <location>
        <begin position="263"/>
        <end position="282"/>
    </location>
</feature>
<feature type="compositionally biased region" description="Gly residues" evidence="7">
    <location>
        <begin position="496"/>
        <end position="514"/>
    </location>
</feature>
<feature type="transmembrane region" description="Helical" evidence="8">
    <location>
        <begin position="70"/>
        <end position="97"/>
    </location>
</feature>
<feature type="transmembrane region" description="Helical" evidence="8">
    <location>
        <begin position="133"/>
        <end position="152"/>
    </location>
</feature>
<dbReference type="Gene3D" id="1.20.1250.20">
    <property type="entry name" value="MFS general substrate transporter like domains"/>
    <property type="match status" value="1"/>
</dbReference>
<feature type="transmembrane region" description="Helical" evidence="8">
    <location>
        <begin position="192"/>
        <end position="210"/>
    </location>
</feature>
<dbReference type="AlphaFoldDB" id="A0A9W6KRT3"/>
<protein>
    <submittedName>
        <fullName evidence="10">MFS transporter</fullName>
    </submittedName>
</protein>
<keyword evidence="6 8" id="KW-0472">Membrane</keyword>
<evidence type="ECO:0000256" key="6">
    <source>
        <dbReference type="ARBA" id="ARBA00023136"/>
    </source>
</evidence>
<feature type="transmembrane region" description="Helical" evidence="8">
    <location>
        <begin position="445"/>
        <end position="466"/>
    </location>
</feature>
<dbReference type="PANTHER" id="PTHR42718:SF46">
    <property type="entry name" value="BLR6921 PROTEIN"/>
    <property type="match status" value="1"/>
</dbReference>
<feature type="transmembrane region" description="Helical" evidence="8">
    <location>
        <begin position="103"/>
        <end position="121"/>
    </location>
</feature>
<feature type="transmembrane region" description="Helical" evidence="8">
    <location>
        <begin position="222"/>
        <end position="239"/>
    </location>
</feature>
<feature type="transmembrane region" description="Helical" evidence="8">
    <location>
        <begin position="41"/>
        <end position="58"/>
    </location>
</feature>
<reference evidence="10" key="2">
    <citation type="submission" date="2023-01" db="EMBL/GenBank/DDBJ databases">
        <authorList>
            <person name="Sun Q."/>
            <person name="Evtushenko L."/>
        </authorList>
    </citation>
    <scope>NUCLEOTIDE SEQUENCE</scope>
    <source>
        <strain evidence="10">VKM Ac-1321</strain>
    </source>
</reference>
<dbReference type="Pfam" id="PF07690">
    <property type="entry name" value="MFS_1"/>
    <property type="match status" value="1"/>
</dbReference>
<dbReference type="PROSITE" id="PS50850">
    <property type="entry name" value="MFS"/>
    <property type="match status" value="1"/>
</dbReference>
<keyword evidence="11" id="KW-1185">Reference proteome</keyword>
<name>A0A9W6KRT3_9ACTN</name>
<feature type="transmembrane region" description="Helical" evidence="8">
    <location>
        <begin position="287"/>
        <end position="306"/>
    </location>
</feature>
<dbReference type="InterPro" id="IPR011701">
    <property type="entry name" value="MFS"/>
</dbReference>
<feature type="transmembrane region" description="Helical" evidence="8">
    <location>
        <begin position="354"/>
        <end position="373"/>
    </location>
</feature>
<dbReference type="Proteomes" id="UP001143480">
    <property type="component" value="Unassembled WGS sequence"/>
</dbReference>
<evidence type="ECO:0000256" key="8">
    <source>
        <dbReference type="SAM" id="Phobius"/>
    </source>
</evidence>
<evidence type="ECO:0000256" key="5">
    <source>
        <dbReference type="ARBA" id="ARBA00022989"/>
    </source>
</evidence>
<dbReference type="RefSeq" id="WP_261959348.1">
    <property type="nucleotide sequence ID" value="NZ_BAAAXA010000001.1"/>
</dbReference>
<gene>
    <name evidence="10" type="ORF">GCM10017581_086820</name>
</gene>
<evidence type="ECO:0000256" key="2">
    <source>
        <dbReference type="ARBA" id="ARBA00022448"/>
    </source>
</evidence>
<evidence type="ECO:0000256" key="3">
    <source>
        <dbReference type="ARBA" id="ARBA00022475"/>
    </source>
</evidence>
<feature type="transmembrane region" description="Helical" evidence="8">
    <location>
        <begin position="158"/>
        <end position="180"/>
    </location>
</feature>
<keyword evidence="2" id="KW-0813">Transport</keyword>
<keyword evidence="3" id="KW-1003">Cell membrane</keyword>
<keyword evidence="5 8" id="KW-1133">Transmembrane helix</keyword>
<evidence type="ECO:0000256" key="7">
    <source>
        <dbReference type="SAM" id="MobiDB-lite"/>
    </source>
</evidence>
<feature type="transmembrane region" description="Helical" evidence="8">
    <location>
        <begin position="326"/>
        <end position="345"/>
    </location>
</feature>
<dbReference type="PANTHER" id="PTHR42718">
    <property type="entry name" value="MAJOR FACILITATOR SUPERFAMILY MULTIDRUG TRANSPORTER MFSC"/>
    <property type="match status" value="1"/>
</dbReference>
<feature type="compositionally biased region" description="Pro residues" evidence="7">
    <location>
        <begin position="471"/>
        <end position="483"/>
    </location>
</feature>
<dbReference type="InterPro" id="IPR036259">
    <property type="entry name" value="MFS_trans_sf"/>
</dbReference>
<dbReference type="EMBL" id="BSFP01000082">
    <property type="protein sequence ID" value="GLL06932.1"/>
    <property type="molecule type" value="Genomic_DNA"/>
</dbReference>
<evidence type="ECO:0000313" key="10">
    <source>
        <dbReference type="EMBL" id="GLL06932.1"/>
    </source>
</evidence>
<dbReference type="CDD" id="cd17321">
    <property type="entry name" value="MFS_MMR_MDR_like"/>
    <property type="match status" value="1"/>
</dbReference>
<reference evidence="10" key="1">
    <citation type="journal article" date="2014" name="Int. J. Syst. Evol. Microbiol.">
        <title>Complete genome sequence of Corynebacterium casei LMG S-19264T (=DSM 44701T), isolated from a smear-ripened cheese.</title>
        <authorList>
            <consortium name="US DOE Joint Genome Institute (JGI-PGF)"/>
            <person name="Walter F."/>
            <person name="Albersmeier A."/>
            <person name="Kalinowski J."/>
            <person name="Ruckert C."/>
        </authorList>
    </citation>
    <scope>NUCLEOTIDE SEQUENCE</scope>
    <source>
        <strain evidence="10">VKM Ac-1321</strain>
    </source>
</reference>
<feature type="transmembrane region" description="Helical" evidence="8">
    <location>
        <begin position="385"/>
        <end position="405"/>
    </location>
</feature>
<dbReference type="SUPFAM" id="SSF103473">
    <property type="entry name" value="MFS general substrate transporter"/>
    <property type="match status" value="1"/>
</dbReference>
<dbReference type="InterPro" id="IPR020846">
    <property type="entry name" value="MFS_dom"/>
</dbReference>
<feature type="domain" description="Major facilitator superfamily (MFS) profile" evidence="9">
    <location>
        <begin position="5"/>
        <end position="469"/>
    </location>
</feature>
<evidence type="ECO:0000259" key="9">
    <source>
        <dbReference type="PROSITE" id="PS50850"/>
    </source>
</evidence>
<evidence type="ECO:0000313" key="11">
    <source>
        <dbReference type="Proteomes" id="UP001143480"/>
    </source>
</evidence>
<comment type="subcellular location">
    <subcellularLocation>
        <location evidence="1">Cell membrane</location>
        <topology evidence="1">Multi-pass membrane protein</topology>
    </subcellularLocation>
</comment>
<dbReference type="Gene3D" id="1.20.1720.10">
    <property type="entry name" value="Multidrug resistance protein D"/>
    <property type="match status" value="1"/>
</dbReference>
<dbReference type="GO" id="GO:0005886">
    <property type="term" value="C:plasma membrane"/>
    <property type="evidence" value="ECO:0007669"/>
    <property type="project" value="UniProtKB-SubCell"/>
</dbReference>
<feature type="region of interest" description="Disordered" evidence="7">
    <location>
        <begin position="468"/>
        <end position="527"/>
    </location>
</feature>
<feature type="transmembrane region" description="Helical" evidence="8">
    <location>
        <begin position="417"/>
        <end position="439"/>
    </location>
</feature>
<evidence type="ECO:0000256" key="4">
    <source>
        <dbReference type="ARBA" id="ARBA00022692"/>
    </source>
</evidence>